<feature type="region of interest" description="Disordered" evidence="1">
    <location>
        <begin position="232"/>
        <end position="265"/>
    </location>
</feature>
<dbReference type="Proteomes" id="UP000299102">
    <property type="component" value="Unassembled WGS sequence"/>
</dbReference>
<name>A0A4C1TF58_EUMVA</name>
<dbReference type="STRING" id="151549.A0A4C1TF58"/>
<evidence type="ECO:0000313" key="3">
    <source>
        <dbReference type="Proteomes" id="UP000299102"/>
    </source>
</evidence>
<feature type="region of interest" description="Disordered" evidence="1">
    <location>
        <begin position="101"/>
        <end position="141"/>
    </location>
</feature>
<feature type="compositionally biased region" description="Polar residues" evidence="1">
    <location>
        <begin position="211"/>
        <end position="220"/>
    </location>
</feature>
<dbReference type="EMBL" id="BGZK01005236">
    <property type="protein sequence ID" value="GBP13159.1"/>
    <property type="molecule type" value="Genomic_DNA"/>
</dbReference>
<reference evidence="2 3" key="1">
    <citation type="journal article" date="2019" name="Commun. Biol.">
        <title>The bagworm genome reveals a unique fibroin gene that provides high tensile strength.</title>
        <authorList>
            <person name="Kono N."/>
            <person name="Nakamura H."/>
            <person name="Ohtoshi R."/>
            <person name="Tomita M."/>
            <person name="Numata K."/>
            <person name="Arakawa K."/>
        </authorList>
    </citation>
    <scope>NUCLEOTIDE SEQUENCE [LARGE SCALE GENOMIC DNA]</scope>
</reference>
<dbReference type="OrthoDB" id="407555at2759"/>
<dbReference type="AlphaFoldDB" id="A0A4C1TF58"/>
<feature type="compositionally biased region" description="Basic and acidic residues" evidence="1">
    <location>
        <begin position="236"/>
        <end position="245"/>
    </location>
</feature>
<gene>
    <name evidence="2" type="ORF">EVAR_72970_1</name>
</gene>
<comment type="caution">
    <text evidence="2">The sequence shown here is derived from an EMBL/GenBank/DDBJ whole genome shotgun (WGS) entry which is preliminary data.</text>
</comment>
<feature type="compositionally biased region" description="Low complexity" evidence="1">
    <location>
        <begin position="101"/>
        <end position="119"/>
    </location>
</feature>
<organism evidence="2 3">
    <name type="scientific">Eumeta variegata</name>
    <name type="common">Bagworm moth</name>
    <name type="synonym">Eumeta japonica</name>
    <dbReference type="NCBI Taxonomy" id="151549"/>
    <lineage>
        <taxon>Eukaryota</taxon>
        <taxon>Metazoa</taxon>
        <taxon>Ecdysozoa</taxon>
        <taxon>Arthropoda</taxon>
        <taxon>Hexapoda</taxon>
        <taxon>Insecta</taxon>
        <taxon>Pterygota</taxon>
        <taxon>Neoptera</taxon>
        <taxon>Endopterygota</taxon>
        <taxon>Lepidoptera</taxon>
        <taxon>Glossata</taxon>
        <taxon>Ditrysia</taxon>
        <taxon>Tineoidea</taxon>
        <taxon>Psychidae</taxon>
        <taxon>Oiketicinae</taxon>
        <taxon>Eumeta</taxon>
    </lineage>
</organism>
<feature type="non-terminal residue" evidence="2">
    <location>
        <position position="265"/>
    </location>
</feature>
<proteinExistence type="predicted"/>
<protein>
    <submittedName>
        <fullName evidence="2">Uncharacterized protein</fullName>
    </submittedName>
</protein>
<evidence type="ECO:0000256" key="1">
    <source>
        <dbReference type="SAM" id="MobiDB-lite"/>
    </source>
</evidence>
<keyword evidence="3" id="KW-1185">Reference proteome</keyword>
<feature type="region of interest" description="Disordered" evidence="1">
    <location>
        <begin position="188"/>
        <end position="220"/>
    </location>
</feature>
<evidence type="ECO:0000313" key="2">
    <source>
        <dbReference type="EMBL" id="GBP13159.1"/>
    </source>
</evidence>
<sequence length="265" mass="29452">MDIRTKPMKSFKDITRLHRDSDAKVLTLAEHIIVALPERIKNEADEMMVLGSPMTEPLNTETAGLNDSFMDPLLDSLPNAHFDEFNFDFTDHSYRYHEVSTPCSSLSPASSGPLQSPASYSILGHDPSVSSPSPPPSTKQLTEFLHASSNSQYPFEADFSKLTLTAPTARTVQTHSACQVFDNFNKQETENSPQPCVLPKETSPSGPLKRTYSQSTQNQAARKFSNLCDNPALNFRKNEPKELVHQRRGGVPSKLAVSRTTNRKE</sequence>
<accession>A0A4C1TF58</accession>